<comment type="similarity">
    <text evidence="1">Belongs to the UPF0250 family.</text>
</comment>
<dbReference type="OrthoDB" id="9793424at2"/>
<dbReference type="RefSeq" id="WP_005411067.1">
    <property type="nucleotide sequence ID" value="NZ_AJLO02000042.1"/>
</dbReference>
<dbReference type="AlphaFoldDB" id="A0A0L8A518"/>
<dbReference type="GeneID" id="93741315"/>
<sequence length="92" mass="10511">MEIKSDNPDHGFQFPGQFELSAMGPANRGLEHELPRLLLAAGIDVVNERISWKHSSNGKYVSVRIVFKAESREQYDLAHQALRDHPEVKWTL</sequence>
<evidence type="ECO:0000256" key="1">
    <source>
        <dbReference type="HAMAP-Rule" id="MF_00659"/>
    </source>
</evidence>
<protein>
    <recommendedName>
        <fullName evidence="1">UPF0250 protein W7K_20350</fullName>
    </recommendedName>
</protein>
<dbReference type="InterPro" id="IPR007454">
    <property type="entry name" value="UPF0250_YbeD-like"/>
</dbReference>
<dbReference type="EMBL" id="AJLO02000042">
    <property type="protein sequence ID" value="KOE97472.1"/>
    <property type="molecule type" value="Genomic_DNA"/>
</dbReference>
<evidence type="ECO:0000313" key="3">
    <source>
        <dbReference type="Proteomes" id="UP000036890"/>
    </source>
</evidence>
<dbReference type="Gene3D" id="3.30.70.260">
    <property type="match status" value="1"/>
</dbReference>
<comment type="caution">
    <text evidence="2">The sequence shown here is derived from an EMBL/GenBank/DDBJ whole genome shotgun (WGS) entry which is preliminary data.</text>
</comment>
<organism evidence="2 3">
    <name type="scientific">Stenotrophomonas geniculata N1</name>
    <dbReference type="NCBI Taxonomy" id="1167641"/>
    <lineage>
        <taxon>Bacteria</taxon>
        <taxon>Pseudomonadati</taxon>
        <taxon>Pseudomonadota</taxon>
        <taxon>Gammaproteobacteria</taxon>
        <taxon>Lysobacterales</taxon>
        <taxon>Lysobacteraceae</taxon>
        <taxon>Stenotrophomonas</taxon>
    </lineage>
</organism>
<accession>A0A0L8A518</accession>
<dbReference type="InterPro" id="IPR027471">
    <property type="entry name" value="YbeD-like_sf"/>
</dbReference>
<dbReference type="NCBIfam" id="NF002066">
    <property type="entry name" value="PRK00907.1"/>
    <property type="match status" value="1"/>
</dbReference>
<evidence type="ECO:0000313" key="2">
    <source>
        <dbReference type="EMBL" id="KOE97472.1"/>
    </source>
</evidence>
<dbReference type="SUPFAM" id="SSF117991">
    <property type="entry name" value="YbeD/HP0495-like"/>
    <property type="match status" value="1"/>
</dbReference>
<proteinExistence type="inferred from homology"/>
<dbReference type="Pfam" id="PF04359">
    <property type="entry name" value="DUF493"/>
    <property type="match status" value="1"/>
</dbReference>
<gene>
    <name evidence="2" type="ORF">W7K_20350</name>
</gene>
<dbReference type="SMR" id="A0A0L8A518"/>
<dbReference type="Proteomes" id="UP000036890">
    <property type="component" value="Unassembled WGS sequence"/>
</dbReference>
<name>A0A0L8A518_9GAMM</name>
<dbReference type="HAMAP" id="MF_00659">
    <property type="entry name" value="UPF0250"/>
    <property type="match status" value="1"/>
</dbReference>
<reference evidence="2 3" key="1">
    <citation type="journal article" date="2012" name="J. Bacteriol.">
        <title>Genome sequence of a novel nicotine-degrading strain, Pseudomonas geniculata N1.</title>
        <authorList>
            <person name="Tang H."/>
            <person name="Yu H."/>
            <person name="Tai C."/>
            <person name="Huang K."/>
            <person name="Liu Y."/>
            <person name="Wang L."/>
            <person name="Yao Y."/>
            <person name="Wu G."/>
            <person name="Xu P."/>
        </authorList>
    </citation>
    <scope>NUCLEOTIDE SEQUENCE [LARGE SCALE GENOMIC DNA]</scope>
    <source>
        <strain evidence="2 3">N1</strain>
    </source>
</reference>